<sequence>MSVQPASEGSPTQVDLAVELLRDRIMDLTIEPGSRIDERLLVEQFGLGRTPSREALNRLVSEGFVQIRPARGGAVVTPLGFQDFGELIEAYQFCESILGLRVQPDHPQLYDDLCAIQARYRVAVEARDFLLITQINIEFHMRLHETLRNSLIRDFALKMHRLVARVLNYTYANELPETLHQAEQFRLNLEQHDAIIEAVRLRDKPTLAKLLPDHAGFIHHRLVYLLDRRLVAAEGLEPPQIG</sequence>
<evidence type="ECO:0000313" key="6">
    <source>
        <dbReference type="Proteomes" id="UP000000692"/>
    </source>
</evidence>
<keyword evidence="2" id="KW-0238">DNA-binding</keyword>
<dbReference type="Proteomes" id="UP000000692">
    <property type="component" value="Chromosome"/>
</dbReference>
<evidence type="ECO:0000259" key="4">
    <source>
        <dbReference type="PROSITE" id="PS50949"/>
    </source>
</evidence>
<dbReference type="InterPro" id="IPR008920">
    <property type="entry name" value="TF_FadR/GntR_C"/>
</dbReference>
<protein>
    <submittedName>
        <fullName evidence="5">AsnC/GntR family transcriptional regulator protein</fullName>
    </submittedName>
</protein>
<feature type="domain" description="HTH gntR-type" evidence="4">
    <location>
        <begin position="11"/>
        <end position="79"/>
    </location>
</feature>
<keyword evidence="6" id="KW-1185">Reference proteome</keyword>
<dbReference type="eggNOG" id="COG1802">
    <property type="taxonomic scope" value="Bacteria"/>
</dbReference>
<keyword evidence="3" id="KW-0804">Transcription</keyword>
<dbReference type="Gene3D" id="1.20.120.530">
    <property type="entry name" value="GntR ligand-binding domain-like"/>
    <property type="match status" value="1"/>
</dbReference>
<dbReference type="InterPro" id="IPR036390">
    <property type="entry name" value="WH_DNA-bd_sf"/>
</dbReference>
<dbReference type="OrthoDB" id="9028214at2"/>
<dbReference type="Pfam" id="PF00392">
    <property type="entry name" value="GntR"/>
    <property type="match status" value="1"/>
</dbReference>
<dbReference type="PANTHER" id="PTHR43537:SF24">
    <property type="entry name" value="GLUCONATE OPERON TRANSCRIPTIONAL REPRESSOR"/>
    <property type="match status" value="1"/>
</dbReference>
<dbReference type="SUPFAM" id="SSF48008">
    <property type="entry name" value="GntR ligand-binding domain-like"/>
    <property type="match status" value="1"/>
</dbReference>
<dbReference type="HOGENOM" id="CLU_017584_5_1_5"/>
<dbReference type="AlphaFoldDB" id="F9Y8X4"/>
<evidence type="ECO:0000256" key="3">
    <source>
        <dbReference type="ARBA" id="ARBA00023163"/>
    </source>
</evidence>
<dbReference type="KEGG" id="kvl:KVU_0191"/>
<evidence type="ECO:0000313" key="5">
    <source>
        <dbReference type="EMBL" id="AEM40030.1"/>
    </source>
</evidence>
<keyword evidence="1" id="KW-0805">Transcription regulation</keyword>
<dbReference type="InterPro" id="IPR000524">
    <property type="entry name" value="Tscrpt_reg_HTH_GntR"/>
</dbReference>
<dbReference type="RefSeq" id="WP_013383452.1">
    <property type="nucleotide sequence ID" value="NC_017384.1"/>
</dbReference>
<dbReference type="PROSITE" id="PS50949">
    <property type="entry name" value="HTH_GNTR"/>
    <property type="match status" value="1"/>
</dbReference>
<dbReference type="SUPFAM" id="SSF46785">
    <property type="entry name" value="Winged helix' DNA-binding domain"/>
    <property type="match status" value="1"/>
</dbReference>
<dbReference type="EMBL" id="CP002018">
    <property type="protein sequence ID" value="AEM40030.1"/>
    <property type="molecule type" value="Genomic_DNA"/>
</dbReference>
<dbReference type="Gene3D" id="1.10.10.10">
    <property type="entry name" value="Winged helix-like DNA-binding domain superfamily/Winged helix DNA-binding domain"/>
    <property type="match status" value="1"/>
</dbReference>
<proteinExistence type="predicted"/>
<dbReference type="Pfam" id="PF07729">
    <property type="entry name" value="FCD"/>
    <property type="match status" value="1"/>
</dbReference>
<reference evidence="5 6" key="1">
    <citation type="journal article" date="2011" name="J. Bacteriol.">
        <title>Complete genome sequence of the industrial strain Ketogulonicigenium vulgare WSH-001.</title>
        <authorList>
            <person name="Liu L."/>
            <person name="Li Y."/>
            <person name="Zhang J."/>
            <person name="Zhou Z."/>
            <person name="Liu J."/>
            <person name="Li X."/>
            <person name="Zhou J."/>
            <person name="Du G."/>
            <person name="Wang L."/>
            <person name="Chen J."/>
        </authorList>
    </citation>
    <scope>NUCLEOTIDE SEQUENCE [LARGE SCALE GENOMIC DNA]</scope>
    <source>
        <strain evidence="5 6">WSH-001</strain>
    </source>
</reference>
<dbReference type="PANTHER" id="PTHR43537">
    <property type="entry name" value="TRANSCRIPTIONAL REGULATOR, GNTR FAMILY"/>
    <property type="match status" value="1"/>
</dbReference>
<accession>F9Y8X4</accession>
<evidence type="ECO:0000256" key="1">
    <source>
        <dbReference type="ARBA" id="ARBA00023015"/>
    </source>
</evidence>
<name>F9Y8X4_KETVW</name>
<organism evidence="5 6">
    <name type="scientific">Ketogulonicigenium vulgare (strain WSH-001)</name>
    <dbReference type="NCBI Taxonomy" id="759362"/>
    <lineage>
        <taxon>Bacteria</taxon>
        <taxon>Pseudomonadati</taxon>
        <taxon>Pseudomonadota</taxon>
        <taxon>Alphaproteobacteria</taxon>
        <taxon>Rhodobacterales</taxon>
        <taxon>Roseobacteraceae</taxon>
        <taxon>Ketogulonicigenium</taxon>
    </lineage>
</organism>
<evidence type="ECO:0000256" key="2">
    <source>
        <dbReference type="ARBA" id="ARBA00023125"/>
    </source>
</evidence>
<dbReference type="GO" id="GO:0003677">
    <property type="term" value="F:DNA binding"/>
    <property type="evidence" value="ECO:0007669"/>
    <property type="project" value="UniProtKB-KW"/>
</dbReference>
<dbReference type="SMART" id="SM00345">
    <property type="entry name" value="HTH_GNTR"/>
    <property type="match status" value="1"/>
</dbReference>
<dbReference type="GO" id="GO:0003700">
    <property type="term" value="F:DNA-binding transcription factor activity"/>
    <property type="evidence" value="ECO:0007669"/>
    <property type="project" value="InterPro"/>
</dbReference>
<dbReference type="InterPro" id="IPR036388">
    <property type="entry name" value="WH-like_DNA-bd_sf"/>
</dbReference>
<gene>
    <name evidence="5" type="ordered locus">KVU_0191</name>
</gene>
<dbReference type="InterPro" id="IPR011711">
    <property type="entry name" value="GntR_C"/>
</dbReference>